<gene>
    <name evidence="1" type="ORF">H9Q80_10565</name>
</gene>
<proteinExistence type="predicted"/>
<accession>A0A7G9GIV4</accession>
<protein>
    <submittedName>
        <fullName evidence="1">Uncharacterized protein</fullName>
    </submittedName>
</protein>
<name>A0A7G9GIV4_9FIRM</name>
<reference evidence="1 2" key="1">
    <citation type="submission" date="2020-08" db="EMBL/GenBank/DDBJ databases">
        <authorList>
            <person name="Liu C."/>
            <person name="Sun Q."/>
        </authorList>
    </citation>
    <scope>NUCLEOTIDE SEQUENCE [LARGE SCALE GENOMIC DNA]</scope>
    <source>
        <strain evidence="1 2">NSJ-61</strain>
    </source>
</reference>
<evidence type="ECO:0000313" key="1">
    <source>
        <dbReference type="EMBL" id="QNM10736.1"/>
    </source>
</evidence>
<sequence>MKIKNDDALSFLRSFGFRCYERTDTGFIRYNKTIGNMIVTIANGQFENKIRVSLLQDKDGVIRTSYKDIMEYTDMIGSMIDAGLISEGIAIPLEKEELTENDDIDLMENPLIGMPKKPSGFMGL</sequence>
<dbReference type="Proteomes" id="UP000515856">
    <property type="component" value="Chromosome"/>
</dbReference>
<keyword evidence="2" id="KW-1185">Reference proteome</keyword>
<dbReference type="RefSeq" id="WP_117454435.1">
    <property type="nucleotide sequence ID" value="NZ_CP060636.1"/>
</dbReference>
<dbReference type="AlphaFoldDB" id="A0A7G9GIV4"/>
<dbReference type="EMBL" id="CP060636">
    <property type="protein sequence ID" value="QNM10736.1"/>
    <property type="molecule type" value="Genomic_DNA"/>
</dbReference>
<organism evidence="1 2">
    <name type="scientific">[Eubacterium] hominis</name>
    <dbReference type="NCBI Taxonomy" id="2764325"/>
    <lineage>
        <taxon>Bacteria</taxon>
        <taxon>Bacillati</taxon>
        <taxon>Bacillota</taxon>
        <taxon>Erysipelotrichia</taxon>
        <taxon>Erysipelotrichales</taxon>
        <taxon>Erysipelotrichaceae</taxon>
        <taxon>Amedibacillus</taxon>
    </lineage>
</organism>
<evidence type="ECO:0000313" key="2">
    <source>
        <dbReference type="Proteomes" id="UP000515856"/>
    </source>
</evidence>
<dbReference type="KEGG" id="ehn:H9Q80_10565"/>